<evidence type="ECO:0000313" key="3">
    <source>
        <dbReference type="Proteomes" id="UP000823894"/>
    </source>
</evidence>
<dbReference type="PANTHER" id="PTHR43072:SF8">
    <property type="entry name" value="ACYLTRANSFERASE FABY-RELATED"/>
    <property type="match status" value="1"/>
</dbReference>
<dbReference type="Proteomes" id="UP000823894">
    <property type="component" value="Unassembled WGS sequence"/>
</dbReference>
<dbReference type="AlphaFoldDB" id="A0A9D2SYE2"/>
<gene>
    <name evidence="2" type="ORF">H9757_11600</name>
</gene>
<protein>
    <submittedName>
        <fullName evidence="2">GNAT family N-acetyltransferase</fullName>
    </submittedName>
</protein>
<comment type="caution">
    <text evidence="2">The sequence shown here is derived from an EMBL/GenBank/DDBJ whole genome shotgun (WGS) entry which is preliminary data.</text>
</comment>
<name>A0A9D2SYE2_9FIRM</name>
<sequence length="196" mass="23099">MENMKIRIAAEKDAEQLLEIYTPYVERTAVTFEYDVPSVTEFRQRIAHVLERYPWIVAERDGEIAGYAYASAFKERAAYGWAVETTIYVREECRRAGVGRELYLTLERILAEQNILNANACIAYQEREDEYLTKDSVRFHERMGYRLVGQFHKCGYKCGRWYDMVWMEKQIGEHKEQPEAVKAFPEIREQAEEGCL</sequence>
<dbReference type="Gene3D" id="3.40.630.30">
    <property type="match status" value="1"/>
</dbReference>
<organism evidence="2 3">
    <name type="scientific">Candidatus Mediterraneibacter faecigallinarum</name>
    <dbReference type="NCBI Taxonomy" id="2838669"/>
    <lineage>
        <taxon>Bacteria</taxon>
        <taxon>Bacillati</taxon>
        <taxon>Bacillota</taxon>
        <taxon>Clostridia</taxon>
        <taxon>Lachnospirales</taxon>
        <taxon>Lachnospiraceae</taxon>
        <taxon>Mediterraneibacter</taxon>
    </lineage>
</organism>
<dbReference type="SUPFAM" id="SSF55729">
    <property type="entry name" value="Acyl-CoA N-acyltransferases (Nat)"/>
    <property type="match status" value="1"/>
</dbReference>
<feature type="domain" description="N-acetyltransferase" evidence="1">
    <location>
        <begin position="4"/>
        <end position="172"/>
    </location>
</feature>
<accession>A0A9D2SYE2</accession>
<dbReference type="CDD" id="cd04301">
    <property type="entry name" value="NAT_SF"/>
    <property type="match status" value="1"/>
</dbReference>
<dbReference type="Pfam" id="PF13420">
    <property type="entry name" value="Acetyltransf_4"/>
    <property type="match status" value="1"/>
</dbReference>
<dbReference type="InterPro" id="IPR000182">
    <property type="entry name" value="GNAT_dom"/>
</dbReference>
<dbReference type="PROSITE" id="PS51186">
    <property type="entry name" value="GNAT"/>
    <property type="match status" value="1"/>
</dbReference>
<dbReference type="GO" id="GO:0016747">
    <property type="term" value="F:acyltransferase activity, transferring groups other than amino-acyl groups"/>
    <property type="evidence" value="ECO:0007669"/>
    <property type="project" value="InterPro"/>
</dbReference>
<evidence type="ECO:0000313" key="2">
    <source>
        <dbReference type="EMBL" id="HJC39687.1"/>
    </source>
</evidence>
<proteinExistence type="predicted"/>
<dbReference type="EMBL" id="DWWK01000192">
    <property type="protein sequence ID" value="HJC39687.1"/>
    <property type="molecule type" value="Genomic_DNA"/>
</dbReference>
<evidence type="ECO:0000259" key="1">
    <source>
        <dbReference type="PROSITE" id="PS51186"/>
    </source>
</evidence>
<dbReference type="InterPro" id="IPR016181">
    <property type="entry name" value="Acyl_CoA_acyltransferase"/>
</dbReference>
<dbReference type="PANTHER" id="PTHR43072">
    <property type="entry name" value="N-ACETYLTRANSFERASE"/>
    <property type="match status" value="1"/>
</dbReference>
<reference evidence="2" key="1">
    <citation type="journal article" date="2021" name="PeerJ">
        <title>Extensive microbial diversity within the chicken gut microbiome revealed by metagenomics and culture.</title>
        <authorList>
            <person name="Gilroy R."/>
            <person name="Ravi A."/>
            <person name="Getino M."/>
            <person name="Pursley I."/>
            <person name="Horton D.L."/>
            <person name="Alikhan N.F."/>
            <person name="Baker D."/>
            <person name="Gharbi K."/>
            <person name="Hall N."/>
            <person name="Watson M."/>
            <person name="Adriaenssens E.M."/>
            <person name="Foster-Nyarko E."/>
            <person name="Jarju S."/>
            <person name="Secka A."/>
            <person name="Antonio M."/>
            <person name="Oren A."/>
            <person name="Chaudhuri R.R."/>
            <person name="La Ragione R."/>
            <person name="Hildebrand F."/>
            <person name="Pallen M.J."/>
        </authorList>
    </citation>
    <scope>NUCLEOTIDE SEQUENCE</scope>
    <source>
        <strain evidence="2">ChiGjej1B1-1692</strain>
    </source>
</reference>
<reference evidence="2" key="2">
    <citation type="submission" date="2021-04" db="EMBL/GenBank/DDBJ databases">
        <authorList>
            <person name="Gilroy R."/>
        </authorList>
    </citation>
    <scope>NUCLEOTIDE SEQUENCE</scope>
    <source>
        <strain evidence="2">ChiGjej1B1-1692</strain>
    </source>
</reference>